<sequence>MDVFDVVFCFYLLPMCVVLLPIIFAHDELDDTEGISRTGIYVLAVLPILNMYSAFCLLDIVFTSMLIYVKNRQY</sequence>
<gene>
    <name evidence="2" type="ORF">CWM47_28600</name>
</gene>
<evidence type="ECO:0000313" key="3">
    <source>
        <dbReference type="Proteomes" id="UP000232883"/>
    </source>
</evidence>
<name>A0A2K8Z6J3_9BACT</name>
<dbReference type="KEGG" id="spir:CWM47_28600"/>
<feature type="transmembrane region" description="Helical" evidence="1">
    <location>
        <begin position="38"/>
        <end position="69"/>
    </location>
</feature>
<dbReference type="EMBL" id="CP025096">
    <property type="protein sequence ID" value="AUD05458.1"/>
    <property type="molecule type" value="Genomic_DNA"/>
</dbReference>
<dbReference type="OrthoDB" id="9912786at2"/>
<protein>
    <submittedName>
        <fullName evidence="2">Uncharacterized protein</fullName>
    </submittedName>
</protein>
<dbReference type="RefSeq" id="WP_100992011.1">
    <property type="nucleotide sequence ID" value="NZ_CP025096.1"/>
</dbReference>
<organism evidence="2 3">
    <name type="scientific">Spirosoma pollinicola</name>
    <dbReference type="NCBI Taxonomy" id="2057025"/>
    <lineage>
        <taxon>Bacteria</taxon>
        <taxon>Pseudomonadati</taxon>
        <taxon>Bacteroidota</taxon>
        <taxon>Cytophagia</taxon>
        <taxon>Cytophagales</taxon>
        <taxon>Cytophagaceae</taxon>
        <taxon>Spirosoma</taxon>
    </lineage>
</organism>
<dbReference type="Proteomes" id="UP000232883">
    <property type="component" value="Chromosome"/>
</dbReference>
<keyword evidence="1" id="KW-0472">Membrane</keyword>
<keyword evidence="3" id="KW-1185">Reference proteome</keyword>
<keyword evidence="1" id="KW-0812">Transmembrane</keyword>
<dbReference type="AlphaFoldDB" id="A0A2K8Z6J3"/>
<evidence type="ECO:0000313" key="2">
    <source>
        <dbReference type="EMBL" id="AUD05458.1"/>
    </source>
</evidence>
<keyword evidence="1" id="KW-1133">Transmembrane helix</keyword>
<reference evidence="2 3" key="1">
    <citation type="submission" date="2017-11" db="EMBL/GenBank/DDBJ databases">
        <title>Taxonomic description and genome sequences of Spirosoma HA7 sp. nov., isolated from pollen microhabitat of Corylus avellana.</title>
        <authorList>
            <person name="Ambika Manirajan B."/>
            <person name="Suarez C."/>
            <person name="Ratering S."/>
            <person name="Geissler-Plaum R."/>
            <person name="Cardinale M."/>
            <person name="Sylvia S."/>
        </authorList>
    </citation>
    <scope>NUCLEOTIDE SEQUENCE [LARGE SCALE GENOMIC DNA]</scope>
    <source>
        <strain evidence="2 3">HA7</strain>
    </source>
</reference>
<proteinExistence type="predicted"/>
<evidence type="ECO:0000256" key="1">
    <source>
        <dbReference type="SAM" id="Phobius"/>
    </source>
</evidence>
<feature type="transmembrane region" description="Helical" evidence="1">
    <location>
        <begin position="7"/>
        <end position="26"/>
    </location>
</feature>
<accession>A0A2K8Z6J3</accession>